<dbReference type="Gene3D" id="2.120.10.80">
    <property type="entry name" value="Kelch-type beta propeller"/>
    <property type="match status" value="2"/>
</dbReference>
<evidence type="ECO:0000313" key="8">
    <source>
        <dbReference type="EMBL" id="KAG9071388.1"/>
    </source>
</evidence>
<dbReference type="InterPro" id="IPR056737">
    <property type="entry name" value="Beta-prop_ATRN-MKLN-like"/>
</dbReference>
<dbReference type="OrthoDB" id="10251809at2759"/>
<feature type="chain" id="PRO_5040405418" description="Attractin/MKLN-like beta-propeller domain-containing protein" evidence="6">
    <location>
        <begin position="27"/>
        <end position="688"/>
    </location>
</feature>
<evidence type="ECO:0000259" key="7">
    <source>
        <dbReference type="Pfam" id="PF24981"/>
    </source>
</evidence>
<keyword evidence="2" id="KW-0677">Repeat</keyword>
<evidence type="ECO:0000256" key="4">
    <source>
        <dbReference type="SAM" id="MobiDB-lite"/>
    </source>
</evidence>
<organism evidence="8 9">
    <name type="scientific">Linnemannia hyalina</name>
    <dbReference type="NCBI Taxonomy" id="64524"/>
    <lineage>
        <taxon>Eukaryota</taxon>
        <taxon>Fungi</taxon>
        <taxon>Fungi incertae sedis</taxon>
        <taxon>Mucoromycota</taxon>
        <taxon>Mortierellomycotina</taxon>
        <taxon>Mortierellomycetes</taxon>
        <taxon>Mortierellales</taxon>
        <taxon>Mortierellaceae</taxon>
        <taxon>Linnemannia</taxon>
    </lineage>
</organism>
<feature type="compositionally biased region" description="Gly residues" evidence="4">
    <location>
        <begin position="356"/>
        <end position="377"/>
    </location>
</feature>
<evidence type="ECO:0000313" key="9">
    <source>
        <dbReference type="Proteomes" id="UP000707451"/>
    </source>
</evidence>
<keyword evidence="3" id="KW-0408">Iron</keyword>
<dbReference type="SUPFAM" id="SSF117281">
    <property type="entry name" value="Kelch motif"/>
    <property type="match status" value="1"/>
</dbReference>
<evidence type="ECO:0000256" key="6">
    <source>
        <dbReference type="SAM" id="SignalP"/>
    </source>
</evidence>
<sequence>MHISLLVLAGLAIISSSPQLLQLAQAQPQPCGGAAFAKVGTTFYIQGGSTFEDNLIQAFWALDLSSPWTTSSPAWSALSPPGPYNAFHSAGVSSDGSSFITFGRDTAASTNQVAPNWVNTFHIGSKTWSAANPPQVADTSRRDFYAVTNLAGSKIYIMGGNSGPAGAVSTNVLNTYDPATGTMNEAPMPASAPQNSSTYAAVWVKRSATMLLMGGATAGGYPQSLWSYNPASGGWATQASSGPFSQNRISHCAASNADGSIVAVFGGFINGGSTADPNAYILNTITWTWTVIPLASGRGRGNAACTIIDDTFIIWGGFYNNPSVVGGLPTGADNLLLLTLSTGQWTTSYTPSTAAGGAGSGGGGNGTSGGTGGNGGMGGNGGTGSGNGGLSGGVIGGICAGVAVVVAVVAFLFYRRSSKKGDYTVAASSAKLESGSHGAHHPPAPPCTGGGPTNGHGHHHNGSGAAAPIAAGAAVAGVAAGHIPSNHHNHSPQPPAPSTTASPTVYDQSLYHQQQPQPQQIGYAGYDQHQQQQYPPYLQQAPEQSFHHRPSTDIAYSSAGAPGGDVQYVDEHGNLYRRSYQPEVVPVPVPSPGTAYYPPPPPSGSSGVGTPEQGAYQAAYGQGQGGEAPYKALVGEGGAPRVDASPYHDSYGVAGSATTAAKRPVGGPQGGPFIEVPVAKGAPQAILQ</sequence>
<comment type="caution">
    <text evidence="8">The sequence shown here is derived from an EMBL/GenBank/DDBJ whole genome shotgun (WGS) entry which is preliminary data.</text>
</comment>
<evidence type="ECO:0000256" key="3">
    <source>
        <dbReference type="ARBA" id="ARBA00023004"/>
    </source>
</evidence>
<evidence type="ECO:0000256" key="5">
    <source>
        <dbReference type="SAM" id="Phobius"/>
    </source>
</evidence>
<feature type="transmembrane region" description="Helical" evidence="5">
    <location>
        <begin position="394"/>
        <end position="414"/>
    </location>
</feature>
<dbReference type="Pfam" id="PF24981">
    <property type="entry name" value="Beta-prop_ATRN-LZTR1"/>
    <property type="match status" value="1"/>
</dbReference>
<dbReference type="PANTHER" id="PTHR47435:SF4">
    <property type="entry name" value="KELCH REPEAT PROTEIN (AFU_ORTHOLOGUE AFUA_5G12780)"/>
    <property type="match status" value="1"/>
</dbReference>
<keyword evidence="9" id="KW-1185">Reference proteome</keyword>
<keyword evidence="6" id="KW-0732">Signal</keyword>
<evidence type="ECO:0000256" key="1">
    <source>
        <dbReference type="ARBA" id="ARBA00022441"/>
    </source>
</evidence>
<keyword evidence="5" id="KW-1133">Transmembrane helix</keyword>
<feature type="region of interest" description="Disordered" evidence="4">
    <location>
        <begin position="351"/>
        <end position="377"/>
    </location>
</feature>
<reference evidence="8" key="1">
    <citation type="submission" date="2021-06" db="EMBL/GenBank/DDBJ databases">
        <title>Genome Sequence of Mortierella hyaline Strain SCG-10, a Cold-Adapted, Nitrate-Reducing Fungus Isolated from Soil in Minnesota, USA.</title>
        <authorList>
            <person name="Aldossari N."/>
        </authorList>
    </citation>
    <scope>NUCLEOTIDE SEQUENCE</scope>
    <source>
        <strain evidence="8">SCG-10</strain>
    </source>
</reference>
<dbReference type="AlphaFoldDB" id="A0A9P7Y356"/>
<proteinExistence type="predicted"/>
<name>A0A9P7Y356_9FUNG</name>
<feature type="signal peptide" evidence="6">
    <location>
        <begin position="1"/>
        <end position="26"/>
    </location>
</feature>
<dbReference type="EMBL" id="JAHRHY010000002">
    <property type="protein sequence ID" value="KAG9071388.1"/>
    <property type="molecule type" value="Genomic_DNA"/>
</dbReference>
<accession>A0A9P7Y356</accession>
<dbReference type="Proteomes" id="UP000707451">
    <property type="component" value="Unassembled WGS sequence"/>
</dbReference>
<gene>
    <name evidence="8" type="ORF">KI688_005599</name>
</gene>
<dbReference type="InterPro" id="IPR015915">
    <property type="entry name" value="Kelch-typ_b-propeller"/>
</dbReference>
<keyword evidence="5" id="KW-0812">Transmembrane</keyword>
<feature type="region of interest" description="Disordered" evidence="4">
    <location>
        <begin position="541"/>
        <end position="564"/>
    </location>
</feature>
<feature type="domain" description="Attractin/MKLN-like beta-propeller" evidence="7">
    <location>
        <begin position="110"/>
        <end position="349"/>
    </location>
</feature>
<feature type="region of interest" description="Disordered" evidence="4">
    <location>
        <begin position="482"/>
        <end position="503"/>
    </location>
</feature>
<feature type="region of interest" description="Disordered" evidence="4">
    <location>
        <begin position="432"/>
        <end position="465"/>
    </location>
</feature>
<protein>
    <recommendedName>
        <fullName evidence="7">Attractin/MKLN-like beta-propeller domain-containing protein</fullName>
    </recommendedName>
</protein>
<keyword evidence="1" id="KW-0880">Kelch repeat</keyword>
<dbReference type="PANTHER" id="PTHR47435">
    <property type="entry name" value="KELCH REPEAT PROTEIN (AFU_ORTHOLOGUE AFUA_5G12780)"/>
    <property type="match status" value="1"/>
</dbReference>
<evidence type="ECO:0000256" key="2">
    <source>
        <dbReference type="ARBA" id="ARBA00022737"/>
    </source>
</evidence>
<dbReference type="GO" id="GO:0019760">
    <property type="term" value="P:glucosinolate metabolic process"/>
    <property type="evidence" value="ECO:0007669"/>
    <property type="project" value="UniProtKB-ARBA"/>
</dbReference>
<keyword evidence="5" id="KW-0472">Membrane</keyword>